<feature type="repeat" description="ANK" evidence="3">
    <location>
        <begin position="62"/>
        <end position="94"/>
    </location>
</feature>
<dbReference type="PANTHER" id="PTHR24171:SF10">
    <property type="entry name" value="ANKYRIN REPEAT DOMAIN-CONTAINING PROTEIN 29-LIKE"/>
    <property type="match status" value="1"/>
</dbReference>
<evidence type="ECO:0000256" key="3">
    <source>
        <dbReference type="PROSITE-ProRule" id="PRU00023"/>
    </source>
</evidence>
<dbReference type="PROSITE" id="PS50088">
    <property type="entry name" value="ANK_REPEAT"/>
    <property type="match status" value="1"/>
</dbReference>
<accession>A0A0D6L7I8</accession>
<dbReference type="Proteomes" id="UP000054495">
    <property type="component" value="Unassembled WGS sequence"/>
</dbReference>
<dbReference type="PROSITE" id="PS50297">
    <property type="entry name" value="ANK_REP_REGION"/>
    <property type="match status" value="1"/>
</dbReference>
<keyword evidence="1" id="KW-0677">Repeat</keyword>
<protein>
    <submittedName>
        <fullName evidence="4">Ankyrin repeat protein</fullName>
    </submittedName>
</protein>
<proteinExistence type="predicted"/>
<keyword evidence="2 3" id="KW-0040">ANK repeat</keyword>
<organism evidence="4 5">
    <name type="scientific">Ancylostoma ceylanicum</name>
    <dbReference type="NCBI Taxonomy" id="53326"/>
    <lineage>
        <taxon>Eukaryota</taxon>
        <taxon>Metazoa</taxon>
        <taxon>Ecdysozoa</taxon>
        <taxon>Nematoda</taxon>
        <taxon>Chromadorea</taxon>
        <taxon>Rhabditida</taxon>
        <taxon>Rhabditina</taxon>
        <taxon>Rhabditomorpha</taxon>
        <taxon>Strongyloidea</taxon>
        <taxon>Ancylostomatidae</taxon>
        <taxon>Ancylostomatinae</taxon>
        <taxon>Ancylostoma</taxon>
    </lineage>
</organism>
<dbReference type="InterPro" id="IPR002110">
    <property type="entry name" value="Ankyrin_rpt"/>
</dbReference>
<sequence>MSGNWKCDRTGKAERIGRMTDLQCSSSADSYCSSRNSLIACPITVRQLVKWDKRLMEHKDEKGNTPLHLAAENGHGATIKVLIDAGCDIEAKNSEEDTALFLAVFEGHSDAVEILLKNKALIENKELSLAIEGVFLEHLNPQDRAGI</sequence>
<dbReference type="InterPro" id="IPR036770">
    <property type="entry name" value="Ankyrin_rpt-contain_sf"/>
</dbReference>
<dbReference type="Pfam" id="PF12796">
    <property type="entry name" value="Ank_2"/>
    <property type="match status" value="1"/>
</dbReference>
<evidence type="ECO:0000313" key="4">
    <source>
        <dbReference type="EMBL" id="EPB67720.1"/>
    </source>
</evidence>
<dbReference type="SUPFAM" id="SSF48403">
    <property type="entry name" value="Ankyrin repeat"/>
    <property type="match status" value="1"/>
</dbReference>
<dbReference type="Gene3D" id="1.25.40.20">
    <property type="entry name" value="Ankyrin repeat-containing domain"/>
    <property type="match status" value="1"/>
</dbReference>
<reference evidence="4 5" key="1">
    <citation type="submission" date="2013-05" db="EMBL/GenBank/DDBJ databases">
        <title>Draft genome of the parasitic nematode Anyclostoma ceylanicum.</title>
        <authorList>
            <person name="Mitreva M."/>
        </authorList>
    </citation>
    <scope>NUCLEOTIDE SEQUENCE [LARGE SCALE GENOMIC DNA]</scope>
</reference>
<evidence type="ECO:0000313" key="5">
    <source>
        <dbReference type="Proteomes" id="UP000054495"/>
    </source>
</evidence>
<keyword evidence="5" id="KW-1185">Reference proteome</keyword>
<dbReference type="AlphaFoldDB" id="A0A0D6L7I8"/>
<dbReference type="SMART" id="SM00248">
    <property type="entry name" value="ANK"/>
    <property type="match status" value="2"/>
</dbReference>
<evidence type="ECO:0000256" key="1">
    <source>
        <dbReference type="ARBA" id="ARBA00022737"/>
    </source>
</evidence>
<dbReference type="EMBL" id="KE125594">
    <property type="protein sequence ID" value="EPB67720.1"/>
    <property type="molecule type" value="Genomic_DNA"/>
</dbReference>
<dbReference type="PANTHER" id="PTHR24171">
    <property type="entry name" value="ANKYRIN REPEAT DOMAIN-CONTAINING PROTEIN 39-RELATED"/>
    <property type="match status" value="1"/>
</dbReference>
<name>A0A0D6L7I8_9BILA</name>
<gene>
    <name evidence="4" type="ORF">ANCCEY_13189</name>
</gene>
<evidence type="ECO:0000256" key="2">
    <source>
        <dbReference type="ARBA" id="ARBA00023043"/>
    </source>
</evidence>